<keyword evidence="2" id="KW-0812">Transmembrane</keyword>
<dbReference type="Proteomes" id="UP001203297">
    <property type="component" value="Unassembled WGS sequence"/>
</dbReference>
<evidence type="ECO:0000256" key="1">
    <source>
        <dbReference type="SAM" id="MobiDB-lite"/>
    </source>
</evidence>
<keyword evidence="2" id="KW-1133">Transmembrane helix</keyword>
<feature type="compositionally biased region" description="Pro residues" evidence="1">
    <location>
        <begin position="21"/>
        <end position="30"/>
    </location>
</feature>
<protein>
    <submittedName>
        <fullName evidence="3">Uncharacterized protein</fullName>
    </submittedName>
</protein>
<reference evidence="3" key="1">
    <citation type="journal article" date="2022" name="New Phytol.">
        <title>Evolutionary transition to the ectomycorrhizal habit in the genomes of a hyperdiverse lineage of mushroom-forming fungi.</title>
        <authorList>
            <person name="Looney B."/>
            <person name="Miyauchi S."/>
            <person name="Morin E."/>
            <person name="Drula E."/>
            <person name="Courty P.E."/>
            <person name="Kohler A."/>
            <person name="Kuo A."/>
            <person name="LaButti K."/>
            <person name="Pangilinan J."/>
            <person name="Lipzen A."/>
            <person name="Riley R."/>
            <person name="Andreopoulos W."/>
            <person name="He G."/>
            <person name="Johnson J."/>
            <person name="Nolan M."/>
            <person name="Tritt A."/>
            <person name="Barry K.W."/>
            <person name="Grigoriev I.V."/>
            <person name="Nagy L.G."/>
            <person name="Hibbett D."/>
            <person name="Henrissat B."/>
            <person name="Matheny P.B."/>
            <person name="Labbe J."/>
            <person name="Martin F.M."/>
        </authorList>
    </citation>
    <scope>NUCLEOTIDE SEQUENCE</scope>
    <source>
        <strain evidence="3">BPL690</strain>
    </source>
</reference>
<evidence type="ECO:0000256" key="2">
    <source>
        <dbReference type="SAM" id="Phobius"/>
    </source>
</evidence>
<keyword evidence="4" id="KW-1185">Reference proteome</keyword>
<evidence type="ECO:0000313" key="3">
    <source>
        <dbReference type="EMBL" id="KAI0305715.1"/>
    </source>
</evidence>
<dbReference type="AlphaFoldDB" id="A0AAD4QQT7"/>
<comment type="caution">
    <text evidence="3">The sequence shown here is derived from an EMBL/GenBank/DDBJ whole genome shotgun (WGS) entry which is preliminary data.</text>
</comment>
<gene>
    <name evidence="3" type="ORF">B0F90DRAFT_1700325</name>
</gene>
<organism evidence="3 4">
    <name type="scientific">Multifurca ochricompacta</name>
    <dbReference type="NCBI Taxonomy" id="376703"/>
    <lineage>
        <taxon>Eukaryota</taxon>
        <taxon>Fungi</taxon>
        <taxon>Dikarya</taxon>
        <taxon>Basidiomycota</taxon>
        <taxon>Agaricomycotina</taxon>
        <taxon>Agaricomycetes</taxon>
        <taxon>Russulales</taxon>
        <taxon>Russulaceae</taxon>
        <taxon>Multifurca</taxon>
    </lineage>
</organism>
<evidence type="ECO:0000313" key="4">
    <source>
        <dbReference type="Proteomes" id="UP001203297"/>
    </source>
</evidence>
<accession>A0AAD4QQT7</accession>
<proteinExistence type="predicted"/>
<name>A0AAD4QQT7_9AGAM</name>
<feature type="region of interest" description="Disordered" evidence="1">
    <location>
        <begin position="1"/>
        <end position="48"/>
    </location>
</feature>
<keyword evidence="2" id="KW-0472">Membrane</keyword>
<dbReference type="EMBL" id="WTXG01000005">
    <property type="protein sequence ID" value="KAI0305715.1"/>
    <property type="molecule type" value="Genomic_DNA"/>
</dbReference>
<feature type="transmembrane region" description="Helical" evidence="2">
    <location>
        <begin position="60"/>
        <end position="82"/>
    </location>
</feature>
<sequence>MILLDEDSSQRPKLSAADPAAPSPSEPAPSPDYETSEAQDPSHHKLRGGGKFWNTRVGKLISYALVFYSSVLFVVGVPTFVLKWRSSHKFRWHADDSFSDYPLPPPPPLLGSQIDLSSQALGQFSLSCNTWAESVAVPGDHNSTAGIASMRLAFPLGEGILLRTNSSPDNLRDYVSGSLMVDMNPDKTISGTVLVANARYSDFQLFKSSSVCLTNVENTTEILLHIPDKREGQSDNIHIDLRLLFPWTPTPISLNLFATHLPMFKQNLSNLGSLVVFEHLKLAGSSSTITVGSTTAASIVVRTSGAEISGNFSASEKIILDTINGAVYANVSLINSKKLKRPTKLTVETGNGPIVAHVTVEVDERVYFMTPKHHNVLTKFKTFNAPMNVSIAHVPGSKPARLGVLAENTQGAMNFNLDSLYTGTFDLRSKEATTMVQEAAVPVVATSFLTSGDGERELHFEHVSPEWTFGWIGGDRRPEKFDRHALGRVELFNSLSPVELRLAQSRTSTTIRR</sequence>